<dbReference type="EMBL" id="JAGRRH010000015">
    <property type="protein sequence ID" value="KAG7357141.1"/>
    <property type="molecule type" value="Genomic_DNA"/>
</dbReference>
<accession>A0A9K3L997</accession>
<protein>
    <submittedName>
        <fullName evidence="1">Uncharacterized protein</fullName>
    </submittedName>
</protein>
<evidence type="ECO:0000313" key="2">
    <source>
        <dbReference type="EMBL" id="KAG7360764.1"/>
    </source>
</evidence>
<dbReference type="OrthoDB" id="41840at2759"/>
<dbReference type="AlphaFoldDB" id="A0A9K3L997"/>
<dbReference type="Proteomes" id="UP000693970">
    <property type="component" value="Unassembled WGS sequence"/>
</dbReference>
<comment type="caution">
    <text evidence="1">The sequence shown here is derived from an EMBL/GenBank/DDBJ whole genome shotgun (WGS) entry which is preliminary data.</text>
</comment>
<organism evidence="1 3">
    <name type="scientific">Nitzschia inconspicua</name>
    <dbReference type="NCBI Taxonomy" id="303405"/>
    <lineage>
        <taxon>Eukaryota</taxon>
        <taxon>Sar</taxon>
        <taxon>Stramenopiles</taxon>
        <taxon>Ochrophyta</taxon>
        <taxon>Bacillariophyta</taxon>
        <taxon>Bacillariophyceae</taxon>
        <taxon>Bacillariophycidae</taxon>
        <taxon>Bacillariales</taxon>
        <taxon>Bacillariaceae</taxon>
        <taxon>Nitzschia</taxon>
    </lineage>
</organism>
<name>A0A9K3L997_9STRA</name>
<evidence type="ECO:0000313" key="3">
    <source>
        <dbReference type="Proteomes" id="UP000693970"/>
    </source>
</evidence>
<dbReference type="PANTHER" id="PTHR39948">
    <property type="entry name" value="GEO11419P1"/>
    <property type="match status" value="1"/>
</dbReference>
<keyword evidence="3" id="KW-1185">Reference proteome</keyword>
<dbReference type="PANTHER" id="PTHR39948:SF1">
    <property type="entry name" value="GEO11419P1"/>
    <property type="match status" value="1"/>
</dbReference>
<gene>
    <name evidence="1" type="ORF">IV203_001829</name>
    <name evidence="2" type="ORF">IV203_035863</name>
</gene>
<sequence>MASNPIFALLWLVLLWFVAWPVAGFCAFVWILLQPFEACFPTPVKSINNFLEKLVTWPRDLGHAIKNCQSSCPSPF</sequence>
<reference evidence="1" key="1">
    <citation type="journal article" date="2021" name="Sci. Rep.">
        <title>Diploid genomic architecture of Nitzschia inconspicua, an elite biomass production diatom.</title>
        <authorList>
            <person name="Oliver A."/>
            <person name="Podell S."/>
            <person name="Pinowska A."/>
            <person name="Traller J.C."/>
            <person name="Smith S.R."/>
            <person name="McClure R."/>
            <person name="Beliaev A."/>
            <person name="Bohutskyi P."/>
            <person name="Hill E.A."/>
            <person name="Rabines A."/>
            <person name="Zheng H."/>
            <person name="Allen L.Z."/>
            <person name="Kuo A."/>
            <person name="Grigoriev I.V."/>
            <person name="Allen A.E."/>
            <person name="Hazlebeck D."/>
            <person name="Allen E.E."/>
        </authorList>
    </citation>
    <scope>NUCLEOTIDE SEQUENCE</scope>
    <source>
        <strain evidence="1">Hildebrandi</strain>
    </source>
</reference>
<proteinExistence type="predicted"/>
<dbReference type="EMBL" id="JAGRRH010000013">
    <property type="protein sequence ID" value="KAG7360764.1"/>
    <property type="molecule type" value="Genomic_DNA"/>
</dbReference>
<evidence type="ECO:0000313" key="1">
    <source>
        <dbReference type="EMBL" id="KAG7357141.1"/>
    </source>
</evidence>
<reference evidence="1" key="2">
    <citation type="submission" date="2021-04" db="EMBL/GenBank/DDBJ databases">
        <authorList>
            <person name="Podell S."/>
        </authorList>
    </citation>
    <scope>NUCLEOTIDE SEQUENCE</scope>
    <source>
        <strain evidence="1">Hildebrandi</strain>
    </source>
</reference>